<feature type="transmembrane region" description="Helical" evidence="4">
    <location>
        <begin position="46"/>
        <end position="65"/>
    </location>
</feature>
<dbReference type="HOGENOM" id="CLU_000445_20_15_11"/>
<feature type="transmembrane region" description="Helical" evidence="4">
    <location>
        <begin position="138"/>
        <end position="158"/>
    </location>
</feature>
<keyword evidence="1" id="KW-0808">Transferase</keyword>
<protein>
    <submittedName>
        <fullName evidence="7">Uncharacterized protein</fullName>
    </submittedName>
</protein>
<dbReference type="CDD" id="cd16917">
    <property type="entry name" value="HATPase_UhpB-NarQ-NarX-like"/>
    <property type="match status" value="1"/>
</dbReference>
<evidence type="ECO:0000313" key="8">
    <source>
        <dbReference type="Proteomes" id="UP000016743"/>
    </source>
</evidence>
<evidence type="ECO:0000313" key="7">
    <source>
        <dbReference type="EMBL" id="AGW40960.1"/>
    </source>
</evidence>
<feature type="transmembrane region" description="Helical" evidence="4">
    <location>
        <begin position="114"/>
        <end position="132"/>
    </location>
</feature>
<feature type="domain" description="Signal transduction histidine kinase subgroup 3 dimerisation and phosphoacceptor" evidence="6">
    <location>
        <begin position="194"/>
        <end position="259"/>
    </location>
</feature>
<dbReference type="STRING" id="1389489.O159_08030"/>
<dbReference type="PANTHER" id="PTHR24421:SF62">
    <property type="entry name" value="SENSORY TRANSDUCTION HISTIDINE KINASE"/>
    <property type="match status" value="1"/>
</dbReference>
<keyword evidence="4" id="KW-0812">Transmembrane</keyword>
<dbReference type="PIRSF" id="PIRSF037434">
    <property type="entry name" value="STHK_ChrS"/>
    <property type="match status" value="1"/>
</dbReference>
<keyword evidence="4" id="KW-0472">Membrane</keyword>
<sequence length="397" mass="41399">MNHSALTPVFTALRIGLHALVVGLSASVLVRACVEVAATGDARRAGAVIAVALLFVLTYAAGGPLRTRMRGGLRLLWLGALTAEWMLLAALTQDAAFLVFPLFFLFLHLLPLPWSVVAVGASTVATILLFAAHSGWTAGGALGPVIGAGVAVAIELGYRALFREAQEREQLIRDLVATREQLAASERSAGTLAERSRLARELHDTVAQGLSSIQLLLHAAERSTTEPAVLDAVRLARETAAADLAETRRFIHALTPPALEDKTLPGALRRLAGQTERTSGLRVTVSVSGEASPLPMPVETALLRSAQGSLANVVQHAEATMARLTLSYDDGAVTLDIVDDGRGFDAATAGNGERHPGSFGLRAMRERAAGLGGEVAIESAAGRGTAVAVTVPTGSAR</sequence>
<dbReference type="GO" id="GO:0016020">
    <property type="term" value="C:membrane"/>
    <property type="evidence" value="ECO:0007669"/>
    <property type="project" value="InterPro"/>
</dbReference>
<keyword evidence="4" id="KW-1133">Transmembrane helix</keyword>
<gene>
    <name evidence="7" type="ORF">O159_08030</name>
</gene>
<dbReference type="SUPFAM" id="SSF55874">
    <property type="entry name" value="ATPase domain of HSP90 chaperone/DNA topoisomerase II/histidine kinase"/>
    <property type="match status" value="1"/>
</dbReference>
<dbReference type="RefSeq" id="WP_021754390.1">
    <property type="nucleotide sequence ID" value="NC_022438.1"/>
</dbReference>
<dbReference type="KEGG" id="lxy:O159_08030"/>
<dbReference type="InterPro" id="IPR036890">
    <property type="entry name" value="HATPase_C_sf"/>
</dbReference>
<dbReference type="Pfam" id="PF02518">
    <property type="entry name" value="HATPase_c"/>
    <property type="match status" value="1"/>
</dbReference>
<dbReference type="InterPro" id="IPR003594">
    <property type="entry name" value="HATPase_dom"/>
</dbReference>
<evidence type="ECO:0000259" key="5">
    <source>
        <dbReference type="Pfam" id="PF02518"/>
    </source>
</evidence>
<proteinExistence type="predicted"/>
<evidence type="ECO:0000256" key="2">
    <source>
        <dbReference type="ARBA" id="ARBA00022777"/>
    </source>
</evidence>
<dbReference type="Proteomes" id="UP000016743">
    <property type="component" value="Chromosome"/>
</dbReference>
<name>U3P3T7_LEIXC</name>
<dbReference type="EMBL" id="CP006734">
    <property type="protein sequence ID" value="AGW40960.1"/>
    <property type="molecule type" value="Genomic_DNA"/>
</dbReference>
<dbReference type="InterPro" id="IPR011712">
    <property type="entry name" value="Sig_transdc_His_kin_sub3_dim/P"/>
</dbReference>
<keyword evidence="2" id="KW-0418">Kinase</keyword>
<evidence type="ECO:0000256" key="3">
    <source>
        <dbReference type="ARBA" id="ARBA00023012"/>
    </source>
</evidence>
<dbReference type="eggNOG" id="COG4585">
    <property type="taxonomic scope" value="Bacteria"/>
</dbReference>
<dbReference type="GO" id="GO:0046983">
    <property type="term" value="F:protein dimerization activity"/>
    <property type="evidence" value="ECO:0007669"/>
    <property type="project" value="InterPro"/>
</dbReference>
<evidence type="ECO:0000256" key="1">
    <source>
        <dbReference type="ARBA" id="ARBA00022679"/>
    </source>
</evidence>
<dbReference type="GO" id="GO:0000155">
    <property type="term" value="F:phosphorelay sensor kinase activity"/>
    <property type="evidence" value="ECO:0007669"/>
    <property type="project" value="InterPro"/>
</dbReference>
<dbReference type="Gene3D" id="1.20.5.1930">
    <property type="match status" value="1"/>
</dbReference>
<keyword evidence="8" id="KW-1185">Reference proteome</keyword>
<feature type="domain" description="Histidine kinase/HSP90-like ATPase" evidence="5">
    <location>
        <begin position="306"/>
        <end position="393"/>
    </location>
</feature>
<evidence type="ECO:0000259" key="6">
    <source>
        <dbReference type="Pfam" id="PF07730"/>
    </source>
</evidence>
<accession>U3P3T7</accession>
<dbReference type="PATRIC" id="fig|1389489.3.peg.774"/>
<dbReference type="PANTHER" id="PTHR24421">
    <property type="entry name" value="NITRATE/NITRITE SENSOR PROTEIN NARX-RELATED"/>
    <property type="match status" value="1"/>
</dbReference>
<feature type="transmembrane region" description="Helical" evidence="4">
    <location>
        <begin position="85"/>
        <end position="107"/>
    </location>
</feature>
<dbReference type="Gene3D" id="3.30.565.10">
    <property type="entry name" value="Histidine kinase-like ATPase, C-terminal domain"/>
    <property type="match status" value="1"/>
</dbReference>
<dbReference type="InterPro" id="IPR050482">
    <property type="entry name" value="Sensor_HK_TwoCompSys"/>
</dbReference>
<dbReference type="AlphaFoldDB" id="U3P3T7"/>
<dbReference type="InterPro" id="IPR017205">
    <property type="entry name" value="Sig_transdc_His_kinase_ChrS"/>
</dbReference>
<organism evidence="7 8">
    <name type="scientific">Leifsonia xyli subsp. cynodontis DSM 46306</name>
    <dbReference type="NCBI Taxonomy" id="1389489"/>
    <lineage>
        <taxon>Bacteria</taxon>
        <taxon>Bacillati</taxon>
        <taxon>Actinomycetota</taxon>
        <taxon>Actinomycetes</taxon>
        <taxon>Micrococcales</taxon>
        <taxon>Microbacteriaceae</taxon>
        <taxon>Leifsonia</taxon>
    </lineage>
</organism>
<evidence type="ECO:0000256" key="4">
    <source>
        <dbReference type="SAM" id="Phobius"/>
    </source>
</evidence>
<feature type="transmembrane region" description="Helical" evidence="4">
    <location>
        <begin position="12"/>
        <end position="34"/>
    </location>
</feature>
<keyword evidence="3" id="KW-0902">Two-component regulatory system</keyword>
<dbReference type="OrthoDB" id="144293at2"/>
<reference evidence="7 8" key="1">
    <citation type="journal article" date="2013" name="Genome Announc.">
        <title>Complete Genome Sequence of Leifsonia xyli subsp. cynodontis Strain DSM46306, a Gram-Positive Bacterial Pathogen of Grasses.</title>
        <authorList>
            <person name="Monteiro-Vitorello C.B."/>
            <person name="Zerillo M.M."/>
            <person name="Van Sluys M.A."/>
            <person name="Camargo L.E."/>
            <person name="Kitajima J.P."/>
        </authorList>
    </citation>
    <scope>NUCLEOTIDE SEQUENCE [LARGE SCALE GENOMIC DNA]</scope>
    <source>
        <strain evidence="7 8">DSM 46306</strain>
    </source>
</reference>
<dbReference type="Pfam" id="PF07730">
    <property type="entry name" value="HisKA_3"/>
    <property type="match status" value="1"/>
</dbReference>